<keyword evidence="9" id="KW-0067">ATP-binding</keyword>
<dbReference type="InterPro" id="IPR003661">
    <property type="entry name" value="HisK_dim/P_dom"/>
</dbReference>
<keyword evidence="11 12" id="KW-0472">Membrane</keyword>
<evidence type="ECO:0000256" key="4">
    <source>
        <dbReference type="ARBA" id="ARBA00022475"/>
    </source>
</evidence>
<dbReference type="PANTHER" id="PTHR43547">
    <property type="entry name" value="TWO-COMPONENT HISTIDINE KINASE"/>
    <property type="match status" value="1"/>
</dbReference>
<dbReference type="Proteomes" id="UP000321533">
    <property type="component" value="Chromosome"/>
</dbReference>
<keyword evidence="8 14" id="KW-0418">Kinase</keyword>
<evidence type="ECO:0000256" key="12">
    <source>
        <dbReference type="SAM" id="Phobius"/>
    </source>
</evidence>
<evidence type="ECO:0000256" key="11">
    <source>
        <dbReference type="ARBA" id="ARBA00023136"/>
    </source>
</evidence>
<dbReference type="InterPro" id="IPR003594">
    <property type="entry name" value="HATPase_dom"/>
</dbReference>
<evidence type="ECO:0000256" key="3">
    <source>
        <dbReference type="ARBA" id="ARBA00012438"/>
    </source>
</evidence>
<dbReference type="KEGG" id="pgin:FRZ67_11350"/>
<dbReference type="GO" id="GO:0005886">
    <property type="term" value="C:plasma membrane"/>
    <property type="evidence" value="ECO:0007669"/>
    <property type="project" value="UniProtKB-SubCell"/>
</dbReference>
<dbReference type="InterPro" id="IPR004358">
    <property type="entry name" value="Sig_transdc_His_kin-like_C"/>
</dbReference>
<dbReference type="EC" id="2.7.13.3" evidence="3"/>
<dbReference type="InterPro" id="IPR036890">
    <property type="entry name" value="HATPase_C_sf"/>
</dbReference>
<keyword evidence="4" id="KW-1003">Cell membrane</keyword>
<dbReference type="InterPro" id="IPR036097">
    <property type="entry name" value="HisK_dim/P_sf"/>
</dbReference>
<evidence type="ECO:0000256" key="10">
    <source>
        <dbReference type="ARBA" id="ARBA00023012"/>
    </source>
</evidence>
<organism evidence="14 15">
    <name type="scientific">Panacibacter ginsenosidivorans</name>
    <dbReference type="NCBI Taxonomy" id="1813871"/>
    <lineage>
        <taxon>Bacteria</taxon>
        <taxon>Pseudomonadati</taxon>
        <taxon>Bacteroidota</taxon>
        <taxon>Chitinophagia</taxon>
        <taxon>Chitinophagales</taxon>
        <taxon>Chitinophagaceae</taxon>
        <taxon>Panacibacter</taxon>
    </lineage>
</organism>
<dbReference type="SUPFAM" id="SSF55874">
    <property type="entry name" value="ATPase domain of HSP90 chaperone/DNA topoisomerase II/histidine kinase"/>
    <property type="match status" value="1"/>
</dbReference>
<dbReference type="Gene3D" id="3.30.565.10">
    <property type="entry name" value="Histidine kinase-like ATPase, C-terminal domain"/>
    <property type="match status" value="1"/>
</dbReference>
<evidence type="ECO:0000256" key="8">
    <source>
        <dbReference type="ARBA" id="ARBA00022777"/>
    </source>
</evidence>
<feature type="transmembrane region" description="Helical" evidence="12">
    <location>
        <begin position="252"/>
        <end position="272"/>
    </location>
</feature>
<evidence type="ECO:0000256" key="2">
    <source>
        <dbReference type="ARBA" id="ARBA00004236"/>
    </source>
</evidence>
<dbReference type="PRINTS" id="PR00344">
    <property type="entry name" value="BCTRLSENSOR"/>
</dbReference>
<dbReference type="EMBL" id="CP042435">
    <property type="protein sequence ID" value="QEC67865.1"/>
    <property type="molecule type" value="Genomic_DNA"/>
</dbReference>
<comment type="subcellular location">
    <subcellularLocation>
        <location evidence="2">Cell membrane</location>
    </subcellularLocation>
</comment>
<evidence type="ECO:0000256" key="5">
    <source>
        <dbReference type="ARBA" id="ARBA00022553"/>
    </source>
</evidence>
<dbReference type="PROSITE" id="PS50109">
    <property type="entry name" value="HIS_KIN"/>
    <property type="match status" value="1"/>
</dbReference>
<dbReference type="InterPro" id="IPR005467">
    <property type="entry name" value="His_kinase_dom"/>
</dbReference>
<keyword evidence="15" id="KW-1185">Reference proteome</keyword>
<dbReference type="SUPFAM" id="SSF47384">
    <property type="entry name" value="Homodimeric domain of signal transducing histidine kinase"/>
    <property type="match status" value="1"/>
</dbReference>
<protein>
    <recommendedName>
        <fullName evidence="3">histidine kinase</fullName>
        <ecNumber evidence="3">2.7.13.3</ecNumber>
    </recommendedName>
</protein>
<keyword evidence="5" id="KW-0597">Phosphoprotein</keyword>
<keyword evidence="12" id="KW-0812">Transmembrane</keyword>
<keyword evidence="6" id="KW-0808">Transferase</keyword>
<comment type="catalytic activity">
    <reaction evidence="1">
        <text>ATP + protein L-histidine = ADP + protein N-phospho-L-histidine.</text>
        <dbReference type="EC" id="2.7.13.3"/>
    </reaction>
</comment>
<dbReference type="GO" id="GO:0000155">
    <property type="term" value="F:phosphorelay sensor kinase activity"/>
    <property type="evidence" value="ECO:0007669"/>
    <property type="project" value="InterPro"/>
</dbReference>
<dbReference type="RefSeq" id="WP_147189672.1">
    <property type="nucleotide sequence ID" value="NZ_CP042435.1"/>
</dbReference>
<dbReference type="Gene3D" id="1.10.287.130">
    <property type="match status" value="1"/>
</dbReference>
<dbReference type="SMART" id="SM00387">
    <property type="entry name" value="HATPase_c"/>
    <property type="match status" value="1"/>
</dbReference>
<dbReference type="OrthoDB" id="9804645at2"/>
<dbReference type="Pfam" id="PF00512">
    <property type="entry name" value="HisKA"/>
    <property type="match status" value="1"/>
</dbReference>
<name>A0A5B8V9P2_9BACT</name>
<evidence type="ECO:0000256" key="9">
    <source>
        <dbReference type="ARBA" id="ARBA00022840"/>
    </source>
</evidence>
<dbReference type="PANTHER" id="PTHR43547:SF2">
    <property type="entry name" value="HYBRID SIGNAL TRANSDUCTION HISTIDINE KINASE C"/>
    <property type="match status" value="1"/>
</dbReference>
<dbReference type="SMART" id="SM00388">
    <property type="entry name" value="HisKA"/>
    <property type="match status" value="1"/>
</dbReference>
<evidence type="ECO:0000256" key="6">
    <source>
        <dbReference type="ARBA" id="ARBA00022679"/>
    </source>
</evidence>
<keyword evidence="10" id="KW-0902">Two-component regulatory system</keyword>
<evidence type="ECO:0000256" key="1">
    <source>
        <dbReference type="ARBA" id="ARBA00000085"/>
    </source>
</evidence>
<evidence type="ECO:0000256" key="7">
    <source>
        <dbReference type="ARBA" id="ARBA00022741"/>
    </source>
</evidence>
<dbReference type="CDD" id="cd00082">
    <property type="entry name" value="HisKA"/>
    <property type="match status" value="1"/>
</dbReference>
<accession>A0A5B8V9P2</accession>
<keyword evidence="12" id="KW-1133">Transmembrane helix</keyword>
<dbReference type="Pfam" id="PF02518">
    <property type="entry name" value="HATPase_c"/>
    <property type="match status" value="1"/>
</dbReference>
<evidence type="ECO:0000313" key="14">
    <source>
        <dbReference type="EMBL" id="QEC67865.1"/>
    </source>
</evidence>
<keyword evidence="7" id="KW-0547">Nucleotide-binding</keyword>
<dbReference type="GO" id="GO:0005524">
    <property type="term" value="F:ATP binding"/>
    <property type="evidence" value="ECO:0007669"/>
    <property type="project" value="UniProtKB-KW"/>
</dbReference>
<evidence type="ECO:0000313" key="15">
    <source>
        <dbReference type="Proteomes" id="UP000321533"/>
    </source>
</evidence>
<gene>
    <name evidence="14" type="ORF">FRZ67_11350</name>
</gene>
<evidence type="ECO:0000259" key="13">
    <source>
        <dbReference type="PROSITE" id="PS50109"/>
    </source>
</evidence>
<feature type="transmembrane region" description="Helical" evidence="12">
    <location>
        <begin position="28"/>
        <end position="49"/>
    </location>
</feature>
<dbReference type="AlphaFoldDB" id="A0A5B8V9P2"/>
<feature type="domain" description="Histidine kinase" evidence="13">
    <location>
        <begin position="291"/>
        <end position="511"/>
    </location>
</feature>
<sequence>MPSVLQPVTKTLSQQTMGKRKLVWEIKIVSVILMISTIILIVAFQCWWINRLYKDEWNNLSKGTDIIFRDVVYKLQLQRFRNDTAFFKKGLPDNLFVFDVIDSVKEKFIDSTLRKNGERQVMISVNRFKDSPDVHMQGESTMQVGTTEPFDIPIHPPHDGPPQLIKYFSKSKTINDSISLQKIDSAYKTELARIGIFIPFHILLDTNSKHEPDTAHTGELRTNFTFVGLSKTFAYQAVFDNPFGYIIKKISLPILVSVLLIAFTIISFVFLYRNLLAQRRLAEMKNEFISNITHELKTPIATVNVAIEALRNFDALQSPERTKEYLDISAAELQRLSLLVDKVLRLSMFENRDIELTKEQFDLRVLIQDVIDTMKLQFEKYNATVNFTTAGEQFMLEADKLHITSVIYNLLDNALKYSKEKPVINVQLSALPNDILEIKVSDNGIGIASEYRQKIFDKFFRVPTGDKHNTKGYGLGLSYVSEILKRHMGFICVESEKEKGSTFIIKLPVKEAPVIYIDEHRRIIKKK</sequence>
<proteinExistence type="predicted"/>
<reference evidence="14 15" key="1">
    <citation type="journal article" date="2016" name="Int. J. Syst. Evol. Microbiol.">
        <title>Panacibacter ginsenosidivorans gen. nov., sp. nov., with ginsenoside converting activity isolated from soil of a ginseng field.</title>
        <authorList>
            <person name="Siddiqi M.Z."/>
            <person name="Muhammad Shafi S."/>
            <person name="Choi K.D."/>
            <person name="Im W.T."/>
        </authorList>
    </citation>
    <scope>NUCLEOTIDE SEQUENCE [LARGE SCALE GENOMIC DNA]</scope>
    <source>
        <strain evidence="14 15">Gsoil1550</strain>
    </source>
</reference>
<dbReference type="FunFam" id="3.30.565.10:FF:000023">
    <property type="entry name" value="PAS domain-containing sensor histidine kinase"/>
    <property type="match status" value="1"/>
</dbReference>